<keyword evidence="3" id="KW-1185">Reference proteome</keyword>
<dbReference type="Proteomes" id="UP001500467">
    <property type="component" value="Unassembled WGS sequence"/>
</dbReference>
<sequence>MKGYWRQPEATVAAVPDGWLRTGDLGRRDEDGFFYVVDRKNELITRGGRTVYPRDIEEALYEHPAVLEAAVIGTPDTKMGEEIVALVTLRPGESVGSDELRTYVKGKLTAGNHPRHVEIVPELPKTSTGKILKREIRFARAT</sequence>
<gene>
    <name evidence="2" type="ORF">GCM10009675_34180</name>
</gene>
<proteinExistence type="predicted"/>
<reference evidence="2 3" key="1">
    <citation type="journal article" date="2019" name="Int. J. Syst. Evol. Microbiol.">
        <title>The Global Catalogue of Microorganisms (GCM) 10K type strain sequencing project: providing services to taxonomists for standard genome sequencing and annotation.</title>
        <authorList>
            <consortium name="The Broad Institute Genomics Platform"/>
            <consortium name="The Broad Institute Genome Sequencing Center for Infectious Disease"/>
            <person name="Wu L."/>
            <person name="Ma J."/>
        </authorList>
    </citation>
    <scope>NUCLEOTIDE SEQUENCE [LARGE SCALE GENOMIC DNA]</scope>
    <source>
        <strain evidence="2 3">JCM 13022</strain>
    </source>
</reference>
<accession>A0ABN1VL08</accession>
<comment type="caution">
    <text evidence="2">The sequence shown here is derived from an EMBL/GenBank/DDBJ whole genome shotgun (WGS) entry which is preliminary data.</text>
</comment>
<dbReference type="EMBL" id="BAAALM010000012">
    <property type="protein sequence ID" value="GAA1210694.1"/>
    <property type="molecule type" value="Genomic_DNA"/>
</dbReference>
<feature type="domain" description="AMP-binding enzyme C-terminal" evidence="1">
    <location>
        <begin position="56"/>
        <end position="130"/>
    </location>
</feature>
<dbReference type="InterPro" id="IPR025110">
    <property type="entry name" value="AMP-bd_C"/>
</dbReference>
<dbReference type="Gene3D" id="2.30.38.10">
    <property type="entry name" value="Luciferase, Domain 3"/>
    <property type="match status" value="1"/>
</dbReference>
<dbReference type="Gene3D" id="3.30.300.30">
    <property type="match status" value="1"/>
</dbReference>
<organism evidence="2 3">
    <name type="scientific">Prauserella alba</name>
    <dbReference type="NCBI Taxonomy" id="176898"/>
    <lineage>
        <taxon>Bacteria</taxon>
        <taxon>Bacillati</taxon>
        <taxon>Actinomycetota</taxon>
        <taxon>Actinomycetes</taxon>
        <taxon>Pseudonocardiales</taxon>
        <taxon>Pseudonocardiaceae</taxon>
        <taxon>Prauserella</taxon>
    </lineage>
</organism>
<evidence type="ECO:0000259" key="1">
    <source>
        <dbReference type="Pfam" id="PF13193"/>
    </source>
</evidence>
<protein>
    <recommendedName>
        <fullName evidence="1">AMP-binding enzyme C-terminal domain-containing protein</fullName>
    </recommendedName>
</protein>
<dbReference type="SUPFAM" id="SSF56801">
    <property type="entry name" value="Acetyl-CoA synthetase-like"/>
    <property type="match status" value="1"/>
</dbReference>
<dbReference type="Pfam" id="PF13193">
    <property type="entry name" value="AMP-binding_C"/>
    <property type="match status" value="1"/>
</dbReference>
<evidence type="ECO:0000313" key="2">
    <source>
        <dbReference type="EMBL" id="GAA1210694.1"/>
    </source>
</evidence>
<dbReference type="PANTHER" id="PTHR43767">
    <property type="entry name" value="LONG-CHAIN-FATTY-ACID--COA LIGASE"/>
    <property type="match status" value="1"/>
</dbReference>
<evidence type="ECO:0000313" key="3">
    <source>
        <dbReference type="Proteomes" id="UP001500467"/>
    </source>
</evidence>
<dbReference type="InterPro" id="IPR050237">
    <property type="entry name" value="ATP-dep_AMP-bd_enzyme"/>
</dbReference>
<dbReference type="InterPro" id="IPR045851">
    <property type="entry name" value="AMP-bd_C_sf"/>
</dbReference>
<name>A0ABN1VL08_9PSEU</name>
<dbReference type="PANTHER" id="PTHR43767:SF1">
    <property type="entry name" value="NONRIBOSOMAL PEPTIDE SYNTHASE PES1 (EUROFUNG)-RELATED"/>
    <property type="match status" value="1"/>
</dbReference>